<dbReference type="GO" id="GO:0046872">
    <property type="term" value="F:metal ion binding"/>
    <property type="evidence" value="ECO:0007669"/>
    <property type="project" value="InterPro"/>
</dbReference>
<dbReference type="GO" id="GO:0016491">
    <property type="term" value="F:oxidoreductase activity"/>
    <property type="evidence" value="ECO:0007669"/>
    <property type="project" value="InterPro"/>
</dbReference>
<reference evidence="2 3" key="1">
    <citation type="submission" date="2019-07" db="EMBL/GenBank/DDBJ databases">
        <title>Whole genome shotgun sequence of Skermanella aerolata NBRC 106429.</title>
        <authorList>
            <person name="Hosoyama A."/>
            <person name="Uohara A."/>
            <person name="Ohji S."/>
            <person name="Ichikawa N."/>
        </authorList>
    </citation>
    <scope>NUCLEOTIDE SEQUENCE [LARGE SCALE GENOMIC DNA]</scope>
    <source>
        <strain evidence="2 3">NBRC 106429</strain>
    </source>
</reference>
<dbReference type="InterPro" id="IPR003251">
    <property type="entry name" value="Rr_diiron-bd_dom"/>
</dbReference>
<dbReference type="InterPro" id="IPR009040">
    <property type="entry name" value="Ferritin-like_diiron"/>
</dbReference>
<dbReference type="Pfam" id="PF02915">
    <property type="entry name" value="Rubrerythrin"/>
    <property type="match status" value="2"/>
</dbReference>
<dbReference type="AlphaFoldDB" id="A0A512DJS5"/>
<dbReference type="Gene3D" id="1.20.1260.10">
    <property type="match status" value="1"/>
</dbReference>
<dbReference type="SUPFAM" id="SSF47240">
    <property type="entry name" value="Ferritin-like"/>
    <property type="match status" value="1"/>
</dbReference>
<dbReference type="Proteomes" id="UP000321523">
    <property type="component" value="Unassembled WGS sequence"/>
</dbReference>
<sequence length="152" mass="17404">MNDVAEFLAYAIKLEEDAAARFSDLAESMKTYGNREVAEFFGKMAHFSRLHLAEARKRSGFHTLPDMKPEDYKWPDDESPEATSMEGSHYLMTAEYALALALQSEENGYAFYQNVAVTTKDVEIRTMAEEFAEEEAEHVAELKKWVKRYEAA</sequence>
<dbReference type="EMBL" id="BJYZ01000003">
    <property type="protein sequence ID" value="GEO36685.1"/>
    <property type="molecule type" value="Genomic_DNA"/>
</dbReference>
<accession>A0A512DJS5</accession>
<evidence type="ECO:0000259" key="1">
    <source>
        <dbReference type="PROSITE" id="PS50905"/>
    </source>
</evidence>
<evidence type="ECO:0000313" key="3">
    <source>
        <dbReference type="Proteomes" id="UP000321523"/>
    </source>
</evidence>
<dbReference type="OrthoDB" id="5765875at2"/>
<feature type="domain" description="Ferritin-like diiron" evidence="1">
    <location>
        <begin position="1"/>
        <end position="152"/>
    </location>
</feature>
<dbReference type="PROSITE" id="PS50905">
    <property type="entry name" value="FERRITIN_LIKE"/>
    <property type="match status" value="1"/>
</dbReference>
<evidence type="ECO:0000313" key="2">
    <source>
        <dbReference type="EMBL" id="GEO36685.1"/>
    </source>
</evidence>
<dbReference type="InterPro" id="IPR009078">
    <property type="entry name" value="Ferritin-like_SF"/>
</dbReference>
<comment type="caution">
    <text evidence="2">The sequence shown here is derived from an EMBL/GenBank/DDBJ whole genome shotgun (WGS) entry which is preliminary data.</text>
</comment>
<dbReference type="CDD" id="cd01045">
    <property type="entry name" value="Ferritin_like_AB"/>
    <property type="match status" value="1"/>
</dbReference>
<organism evidence="2 3">
    <name type="scientific">Skermanella aerolata</name>
    <dbReference type="NCBI Taxonomy" id="393310"/>
    <lineage>
        <taxon>Bacteria</taxon>
        <taxon>Pseudomonadati</taxon>
        <taxon>Pseudomonadota</taxon>
        <taxon>Alphaproteobacteria</taxon>
        <taxon>Rhodospirillales</taxon>
        <taxon>Azospirillaceae</taxon>
        <taxon>Skermanella</taxon>
    </lineage>
</organism>
<gene>
    <name evidence="2" type="ORF">SAE02_08330</name>
</gene>
<protein>
    <submittedName>
        <fullName evidence="2">Rubrerythrin</fullName>
    </submittedName>
</protein>
<proteinExistence type="predicted"/>
<dbReference type="InterPro" id="IPR012347">
    <property type="entry name" value="Ferritin-like"/>
</dbReference>
<keyword evidence="3" id="KW-1185">Reference proteome</keyword>
<dbReference type="RefSeq" id="WP_044426403.1">
    <property type="nucleotide sequence ID" value="NZ_BJYZ01000003.1"/>
</dbReference>
<name>A0A512DJS5_9PROT</name>